<dbReference type="AlphaFoldDB" id="A0A291DYH9"/>
<feature type="transmembrane region" description="Helical" evidence="1">
    <location>
        <begin position="48"/>
        <end position="76"/>
    </location>
</feature>
<evidence type="ECO:0000313" key="2">
    <source>
        <dbReference type="EMBL" id="ATF92783.1"/>
    </source>
</evidence>
<proteinExistence type="predicted"/>
<keyword evidence="1" id="KW-0812">Transmembrane</keyword>
<feature type="transmembrane region" description="Helical" evidence="1">
    <location>
        <begin position="7"/>
        <end position="28"/>
    </location>
</feature>
<dbReference type="EMBL" id="CP023525">
    <property type="protein sequence ID" value="ATF92783.1"/>
    <property type="molecule type" value="Genomic_DNA"/>
</dbReference>
<organism evidence="2 3">
    <name type="scientific">Cedecea neteri</name>
    <dbReference type="NCBI Taxonomy" id="158822"/>
    <lineage>
        <taxon>Bacteria</taxon>
        <taxon>Pseudomonadati</taxon>
        <taxon>Pseudomonadota</taxon>
        <taxon>Gammaproteobacteria</taxon>
        <taxon>Enterobacterales</taxon>
        <taxon>Enterobacteriaceae</taxon>
        <taxon>Cedecea</taxon>
    </lineage>
</organism>
<evidence type="ECO:0000313" key="3">
    <source>
        <dbReference type="Proteomes" id="UP000217979"/>
    </source>
</evidence>
<evidence type="ECO:0000256" key="1">
    <source>
        <dbReference type="SAM" id="Phobius"/>
    </source>
</evidence>
<reference evidence="2 3" key="1">
    <citation type="submission" date="2017-09" db="EMBL/GenBank/DDBJ databases">
        <title>FDA dAtabase for Regulatory Grade micrObial Sequences (FDA-ARGOS): Supporting development and validation of Infectious Disease Dx tests.</title>
        <authorList>
            <person name="Minogue T."/>
            <person name="Wolcott M."/>
            <person name="Wasieloski L."/>
            <person name="Aguilar W."/>
            <person name="Moore D."/>
            <person name="Tallon L."/>
            <person name="Sadzewicz L."/>
            <person name="Ott S."/>
            <person name="Zhao X."/>
            <person name="Nagaraj S."/>
            <person name="Vavikolanu K."/>
            <person name="Aluvathingal J."/>
            <person name="Nadendla S."/>
            <person name="Sichtig H."/>
        </authorList>
    </citation>
    <scope>NUCLEOTIDE SEQUENCE [LARGE SCALE GENOMIC DNA]</scope>
    <source>
        <strain evidence="2 3">FDAARGOS_392</strain>
    </source>
</reference>
<sequence>MVIAKILIATVLYVVYFLVIIIVWAEIFTIPRGYQIAGMLGISGDEDVYNFIADLSIIISAIGSCILTFLSFRLLFKK</sequence>
<gene>
    <name evidence="2" type="ORF">CO704_12080</name>
</gene>
<keyword evidence="1" id="KW-1133">Transmembrane helix</keyword>
<protein>
    <submittedName>
        <fullName evidence="2">Uncharacterized protein</fullName>
    </submittedName>
</protein>
<dbReference type="Proteomes" id="UP000217979">
    <property type="component" value="Chromosome"/>
</dbReference>
<accession>A0A291DYH9</accession>
<keyword evidence="1" id="KW-0472">Membrane</keyword>
<name>A0A291DYH9_9ENTR</name>